<evidence type="ECO:0000313" key="2">
    <source>
        <dbReference type="EMBL" id="GEJ55873.1"/>
    </source>
</evidence>
<gene>
    <name evidence="2" type="ORF">AMYX_06140</name>
</gene>
<evidence type="ECO:0000256" key="1">
    <source>
        <dbReference type="SAM" id="SignalP"/>
    </source>
</evidence>
<dbReference type="Proteomes" id="UP000503640">
    <property type="component" value="Unassembled WGS sequence"/>
</dbReference>
<organism evidence="2 3">
    <name type="scientific">Anaeromyxobacter diazotrophicus</name>
    <dbReference type="NCBI Taxonomy" id="2590199"/>
    <lineage>
        <taxon>Bacteria</taxon>
        <taxon>Pseudomonadati</taxon>
        <taxon>Myxococcota</taxon>
        <taxon>Myxococcia</taxon>
        <taxon>Myxococcales</taxon>
        <taxon>Cystobacterineae</taxon>
        <taxon>Anaeromyxobacteraceae</taxon>
        <taxon>Anaeromyxobacter</taxon>
    </lineage>
</organism>
<evidence type="ECO:0008006" key="4">
    <source>
        <dbReference type="Google" id="ProtNLM"/>
    </source>
</evidence>
<keyword evidence="3" id="KW-1185">Reference proteome</keyword>
<sequence>MMNRLRLTVFAAALAVAGAASADTVRASSTTMLLGRQDFRDGSTITAVPAYELIDVAASDVHTRYADFEVALSSWGSIDLADKRFWQGGALTDSRFTGDVNVGFIRADVLDRALTLRLGRQLIADGTARMVQIDGGSAEVRLPANFTLSGYAGSPVAPRFSTRGGTEVVGNLGATFTTGGRAAWRYPGLLDVGASVAMATDHGDWARQDVGVDFKLTPHHLVALTGSGFWSLFEDRIGEAAVAAQVFPVQHLDVTVDYRHVEPDLFLARNSILAVFAADKRNDVGGAVHFTGLKLVAIDADYHFLIEDAGHGHWARVKGTAHPGGASTTAGLELGYLKNAASLDNGYKQVRLFGAKQLYQVTGTLDLNGYFYDGAINGVKKSLLATATLGYPLWQGWRAAVAGSVGTTPYMESQFDVMAKLVYDQTYAVREVR</sequence>
<name>A0A7I9VHJ4_9BACT</name>
<feature type="signal peptide" evidence="1">
    <location>
        <begin position="1"/>
        <end position="22"/>
    </location>
</feature>
<reference evidence="3" key="1">
    <citation type="journal article" date="2020" name="Appl. Environ. Microbiol.">
        <title>Diazotrophic Anaeromyxobacter Isolates from Soils.</title>
        <authorList>
            <person name="Masuda Y."/>
            <person name="Yamanaka H."/>
            <person name="Xu Z.X."/>
            <person name="Shiratori Y."/>
            <person name="Aono T."/>
            <person name="Amachi S."/>
            <person name="Senoo K."/>
            <person name="Itoh H."/>
        </authorList>
    </citation>
    <scope>NUCLEOTIDE SEQUENCE [LARGE SCALE GENOMIC DNA]</scope>
    <source>
        <strain evidence="3">R267</strain>
    </source>
</reference>
<protein>
    <recommendedName>
        <fullName evidence="4">Alginate export domain-containing protein</fullName>
    </recommendedName>
</protein>
<accession>A0A7I9VHJ4</accession>
<dbReference type="EMBL" id="BJTG01000002">
    <property type="protein sequence ID" value="GEJ55873.1"/>
    <property type="molecule type" value="Genomic_DNA"/>
</dbReference>
<feature type="chain" id="PRO_5029534361" description="Alginate export domain-containing protein" evidence="1">
    <location>
        <begin position="23"/>
        <end position="433"/>
    </location>
</feature>
<dbReference type="AlphaFoldDB" id="A0A7I9VHJ4"/>
<proteinExistence type="predicted"/>
<comment type="caution">
    <text evidence="2">The sequence shown here is derived from an EMBL/GenBank/DDBJ whole genome shotgun (WGS) entry which is preliminary data.</text>
</comment>
<evidence type="ECO:0000313" key="3">
    <source>
        <dbReference type="Proteomes" id="UP000503640"/>
    </source>
</evidence>
<keyword evidence="1" id="KW-0732">Signal</keyword>